<gene>
    <name evidence="6" type="ORF">HMPREF1056_02659</name>
</gene>
<keyword evidence="1" id="KW-0229">DNA integration</keyword>
<dbReference type="Pfam" id="PF13102">
    <property type="entry name" value="Phage_int_SAM_5"/>
    <property type="match status" value="1"/>
</dbReference>
<dbReference type="Proteomes" id="UP000003879">
    <property type="component" value="Unassembled WGS sequence"/>
</dbReference>
<dbReference type="PROSITE" id="PS51900">
    <property type="entry name" value="CB"/>
    <property type="match status" value="1"/>
</dbReference>
<dbReference type="GO" id="GO:0015074">
    <property type="term" value="P:DNA integration"/>
    <property type="evidence" value="ECO:0007669"/>
    <property type="project" value="UniProtKB-KW"/>
</dbReference>
<keyword evidence="2 4" id="KW-0238">DNA-binding</keyword>
<protein>
    <recommendedName>
        <fullName evidence="5">Core-binding (CB) domain-containing protein</fullName>
    </recommendedName>
</protein>
<proteinExistence type="predicted"/>
<evidence type="ECO:0000259" key="5">
    <source>
        <dbReference type="PROSITE" id="PS51900"/>
    </source>
</evidence>
<evidence type="ECO:0000313" key="6">
    <source>
        <dbReference type="EMBL" id="EIY96771.1"/>
    </source>
</evidence>
<name>A0A0E2B2K0_BACFG</name>
<dbReference type="RefSeq" id="WP_005793628.1">
    <property type="nucleotide sequence ID" value="NZ_JH724215.1"/>
</dbReference>
<sequence length="400" mass="46672">MATAKIYLDTRREKKDGQYSIKITIRHKGKFLLSTGFDTILNNWNGSEYTNKEPNYKAKNASIRNIISKIENEIFRLDMDGKLNSTSDQALKSLLEKCLPKSSPEKVKRFVDYMNDFMELKEKEGTKKVYVATRNRLLRYDPDCTFETMDVAWLMRFEKWMKEEGLKVNAVGINMRSIRAVFNYAIDEEITSLYPFRKYKIKKEETPKRSLSAEQVVLLRDYACESHQERYRDMFILMIYLIGINGIDLFSLKGVVDGRIEYHRAKTGKFYSIKLELEAIEIIERYKGQDWLLNVLDTYRNYADFLHRMDVGLKQIGPVIRKGLGGKKERSPLFPEISSYWARHTWATVAASLDIPKETISAALGHEIGSEVTSIYIKFDRKKIDEANRKVIDYLNGIYL</sequence>
<evidence type="ECO:0000256" key="4">
    <source>
        <dbReference type="PROSITE-ProRule" id="PRU01248"/>
    </source>
</evidence>
<dbReference type="GO" id="GO:0003677">
    <property type="term" value="F:DNA binding"/>
    <property type="evidence" value="ECO:0007669"/>
    <property type="project" value="UniProtKB-UniRule"/>
</dbReference>
<dbReference type="InterPro" id="IPR025269">
    <property type="entry name" value="SAM-like_dom"/>
</dbReference>
<dbReference type="HOGENOM" id="CLU_033139_0_1_10"/>
<comment type="caution">
    <text evidence="6">The sequence shown here is derived from an EMBL/GenBank/DDBJ whole genome shotgun (WGS) entry which is preliminary data.</text>
</comment>
<dbReference type="EMBL" id="AGXN01000012">
    <property type="protein sequence ID" value="EIY96771.1"/>
    <property type="molecule type" value="Genomic_DNA"/>
</dbReference>
<evidence type="ECO:0000313" key="7">
    <source>
        <dbReference type="Proteomes" id="UP000003879"/>
    </source>
</evidence>
<dbReference type="GO" id="GO:0006310">
    <property type="term" value="P:DNA recombination"/>
    <property type="evidence" value="ECO:0007669"/>
    <property type="project" value="UniProtKB-KW"/>
</dbReference>
<dbReference type="AlphaFoldDB" id="A0A0E2B2K0"/>
<dbReference type="InterPro" id="IPR035386">
    <property type="entry name" value="Arm-DNA-bind_5"/>
</dbReference>
<dbReference type="PATRIC" id="fig|997883.3.peg.2765"/>
<dbReference type="Gene3D" id="1.10.150.130">
    <property type="match status" value="1"/>
</dbReference>
<evidence type="ECO:0000256" key="3">
    <source>
        <dbReference type="ARBA" id="ARBA00023172"/>
    </source>
</evidence>
<dbReference type="InterPro" id="IPR011010">
    <property type="entry name" value="DNA_brk_join_enz"/>
</dbReference>
<dbReference type="InterPro" id="IPR013762">
    <property type="entry name" value="Integrase-like_cat_sf"/>
</dbReference>
<keyword evidence="3" id="KW-0233">DNA recombination</keyword>
<evidence type="ECO:0000256" key="1">
    <source>
        <dbReference type="ARBA" id="ARBA00022908"/>
    </source>
</evidence>
<dbReference type="Pfam" id="PF17293">
    <property type="entry name" value="Arm-DNA-bind_5"/>
    <property type="match status" value="1"/>
</dbReference>
<feature type="domain" description="Core-binding (CB)" evidence="5">
    <location>
        <begin position="108"/>
        <end position="186"/>
    </location>
</feature>
<reference evidence="6 7" key="1">
    <citation type="submission" date="2012-02" db="EMBL/GenBank/DDBJ databases">
        <title>The Genome Sequence of Bacteroides fragilis CL07T12C05.</title>
        <authorList>
            <consortium name="The Broad Institute Genome Sequencing Platform"/>
            <person name="Earl A."/>
            <person name="Ward D."/>
            <person name="Feldgarden M."/>
            <person name="Gevers D."/>
            <person name="Zitomersky N.L."/>
            <person name="Coyne M.J."/>
            <person name="Comstock L.E."/>
            <person name="Young S.K."/>
            <person name="Zeng Q."/>
            <person name="Gargeya S."/>
            <person name="Fitzgerald M."/>
            <person name="Haas B."/>
            <person name="Abouelleil A."/>
            <person name="Alvarado L."/>
            <person name="Arachchi H.M."/>
            <person name="Berlin A."/>
            <person name="Chapman S.B."/>
            <person name="Gearin G."/>
            <person name="Goldberg J."/>
            <person name="Griggs A."/>
            <person name="Gujja S."/>
            <person name="Hansen M."/>
            <person name="Heiman D."/>
            <person name="Howarth C."/>
            <person name="Larimer J."/>
            <person name="Lui A."/>
            <person name="MacDonald P.J.P."/>
            <person name="McCowen C."/>
            <person name="Montmayeur A."/>
            <person name="Murphy C."/>
            <person name="Neiman D."/>
            <person name="Pearson M."/>
            <person name="Priest M."/>
            <person name="Roberts A."/>
            <person name="Saif S."/>
            <person name="Shea T."/>
            <person name="Sisk P."/>
            <person name="Stolte C."/>
            <person name="Sykes S."/>
            <person name="Wortman J."/>
            <person name="Nusbaum C."/>
            <person name="Birren B."/>
        </authorList>
    </citation>
    <scope>NUCLEOTIDE SEQUENCE [LARGE SCALE GENOMIC DNA]</scope>
    <source>
        <strain evidence="6 7">CL07T12C05</strain>
    </source>
</reference>
<evidence type="ECO:0000256" key="2">
    <source>
        <dbReference type="ARBA" id="ARBA00023125"/>
    </source>
</evidence>
<dbReference type="InterPro" id="IPR010998">
    <property type="entry name" value="Integrase_recombinase_N"/>
</dbReference>
<accession>A0A0E2B2K0</accession>
<dbReference type="Gene3D" id="1.10.443.10">
    <property type="entry name" value="Intergrase catalytic core"/>
    <property type="match status" value="1"/>
</dbReference>
<dbReference type="InterPro" id="IPR044068">
    <property type="entry name" value="CB"/>
</dbReference>
<dbReference type="SUPFAM" id="SSF56349">
    <property type="entry name" value="DNA breaking-rejoining enzymes"/>
    <property type="match status" value="1"/>
</dbReference>
<organism evidence="6 7">
    <name type="scientific">Bacteroides fragilis CL07T12C05</name>
    <dbReference type="NCBI Taxonomy" id="997883"/>
    <lineage>
        <taxon>Bacteria</taxon>
        <taxon>Pseudomonadati</taxon>
        <taxon>Bacteroidota</taxon>
        <taxon>Bacteroidia</taxon>
        <taxon>Bacteroidales</taxon>
        <taxon>Bacteroidaceae</taxon>
        <taxon>Bacteroides</taxon>
    </lineage>
</organism>